<protein>
    <recommendedName>
        <fullName evidence="3">C5a peptidase/Subtilisin-like protease SBT2-like Fn3-like domain-containing protein</fullName>
    </recommendedName>
</protein>
<dbReference type="EMBL" id="JAAAHW010004878">
    <property type="protein sequence ID" value="KAF9970992.1"/>
    <property type="molecule type" value="Genomic_DNA"/>
</dbReference>
<dbReference type="OrthoDB" id="10256524at2759"/>
<sequence length="327" mass="35261">PRGDVIRQVLKNTAKRSSNINSKTLASVAIQGAGLVNALSAIETTNSITPDHIDLLDSEHFHKTVKISIKNNGRHSETYTLSHAPADALNSYPNGNSFPLPRPIIEADYATVSFSESKVKISAGKTVKVTLKFKAPKKGNADHFPIYSGFVVATPKSKGGVAVHVPYTGLKGDVAKVPIFDTDLGFPLALHLDNTTEIIQPFPNNFKFDLVNNFPVIVTRLGSHTPDLTFRVFEAGSGKFVGFIDSLNNGPGFGWAGRDYNLDADGNPVYNVWVWGGSVFAKEDSSLTPTRLPGGDYTLIAAAQKKLTKGSFPKDFESFKVGTVKIA</sequence>
<organism evidence="4 5">
    <name type="scientific">Modicella reniformis</name>
    <dbReference type="NCBI Taxonomy" id="1440133"/>
    <lineage>
        <taxon>Eukaryota</taxon>
        <taxon>Fungi</taxon>
        <taxon>Fungi incertae sedis</taxon>
        <taxon>Mucoromycota</taxon>
        <taxon>Mortierellomycotina</taxon>
        <taxon>Mortierellomycetes</taxon>
        <taxon>Mortierellales</taxon>
        <taxon>Mortierellaceae</taxon>
        <taxon>Modicella</taxon>
    </lineage>
</organism>
<evidence type="ECO:0000313" key="4">
    <source>
        <dbReference type="EMBL" id="KAF9970992.1"/>
    </source>
</evidence>
<evidence type="ECO:0000256" key="2">
    <source>
        <dbReference type="ARBA" id="ARBA00022729"/>
    </source>
</evidence>
<gene>
    <name evidence="4" type="ORF">BGZ65_010715</name>
</gene>
<dbReference type="Pfam" id="PF06280">
    <property type="entry name" value="fn3_5"/>
    <property type="match status" value="1"/>
</dbReference>
<proteinExistence type="inferred from homology"/>
<evidence type="ECO:0000259" key="3">
    <source>
        <dbReference type="Pfam" id="PF06280"/>
    </source>
</evidence>
<evidence type="ECO:0000313" key="5">
    <source>
        <dbReference type="Proteomes" id="UP000749646"/>
    </source>
</evidence>
<reference evidence="4" key="1">
    <citation type="journal article" date="2020" name="Fungal Divers.">
        <title>Resolving the Mortierellaceae phylogeny through synthesis of multi-gene phylogenetics and phylogenomics.</title>
        <authorList>
            <person name="Vandepol N."/>
            <person name="Liber J."/>
            <person name="Desiro A."/>
            <person name="Na H."/>
            <person name="Kennedy M."/>
            <person name="Barry K."/>
            <person name="Grigoriev I.V."/>
            <person name="Miller A.N."/>
            <person name="O'Donnell K."/>
            <person name="Stajich J.E."/>
            <person name="Bonito G."/>
        </authorList>
    </citation>
    <scope>NUCLEOTIDE SEQUENCE</scope>
    <source>
        <strain evidence="4">MES-2147</strain>
    </source>
</reference>
<comment type="similarity">
    <text evidence="1">Belongs to the peptidase S8 family.</text>
</comment>
<keyword evidence="2" id="KW-0732">Signal</keyword>
<dbReference type="Gene3D" id="2.60.40.1710">
    <property type="entry name" value="Subtilisin-like superfamily"/>
    <property type="match status" value="1"/>
</dbReference>
<dbReference type="GO" id="GO:0004252">
    <property type="term" value="F:serine-type endopeptidase activity"/>
    <property type="evidence" value="ECO:0007669"/>
    <property type="project" value="InterPro"/>
</dbReference>
<name>A0A9P6M7R3_9FUNG</name>
<comment type="caution">
    <text evidence="4">The sequence shown here is derived from an EMBL/GenBank/DDBJ whole genome shotgun (WGS) entry which is preliminary data.</text>
</comment>
<evidence type="ECO:0000256" key="1">
    <source>
        <dbReference type="ARBA" id="ARBA00011073"/>
    </source>
</evidence>
<dbReference type="GO" id="GO:0016020">
    <property type="term" value="C:membrane"/>
    <property type="evidence" value="ECO:0007669"/>
    <property type="project" value="InterPro"/>
</dbReference>
<dbReference type="Proteomes" id="UP000749646">
    <property type="component" value="Unassembled WGS sequence"/>
</dbReference>
<accession>A0A9P6M7R3</accession>
<feature type="non-terminal residue" evidence="4">
    <location>
        <position position="1"/>
    </location>
</feature>
<feature type="domain" description="C5a peptidase/Subtilisin-like protease SBT2-like Fn3-like" evidence="3">
    <location>
        <begin position="55"/>
        <end position="168"/>
    </location>
</feature>
<keyword evidence="5" id="KW-1185">Reference proteome</keyword>
<dbReference type="InterPro" id="IPR010435">
    <property type="entry name" value="C5a/SBT2-like_Fn3"/>
</dbReference>
<dbReference type="AlphaFoldDB" id="A0A9P6M7R3"/>